<dbReference type="AlphaFoldDB" id="A0A6A4GAZ6"/>
<organism evidence="2 3">
    <name type="scientific">Gymnopus androsaceus JB14</name>
    <dbReference type="NCBI Taxonomy" id="1447944"/>
    <lineage>
        <taxon>Eukaryota</taxon>
        <taxon>Fungi</taxon>
        <taxon>Dikarya</taxon>
        <taxon>Basidiomycota</taxon>
        <taxon>Agaricomycotina</taxon>
        <taxon>Agaricomycetes</taxon>
        <taxon>Agaricomycetidae</taxon>
        <taxon>Agaricales</taxon>
        <taxon>Marasmiineae</taxon>
        <taxon>Omphalotaceae</taxon>
        <taxon>Gymnopus</taxon>
    </lineage>
</organism>
<proteinExistence type="predicted"/>
<keyword evidence="3" id="KW-1185">Reference proteome</keyword>
<feature type="non-terminal residue" evidence="2">
    <location>
        <position position="1"/>
    </location>
</feature>
<protein>
    <submittedName>
        <fullName evidence="2">Uncharacterized protein</fullName>
    </submittedName>
</protein>
<evidence type="ECO:0000313" key="2">
    <source>
        <dbReference type="EMBL" id="KAE9382671.1"/>
    </source>
</evidence>
<dbReference type="Proteomes" id="UP000799118">
    <property type="component" value="Unassembled WGS sequence"/>
</dbReference>
<evidence type="ECO:0000313" key="3">
    <source>
        <dbReference type="Proteomes" id="UP000799118"/>
    </source>
</evidence>
<dbReference type="EMBL" id="ML771155">
    <property type="protein sequence ID" value="KAE9382671.1"/>
    <property type="molecule type" value="Genomic_DNA"/>
</dbReference>
<feature type="region of interest" description="Disordered" evidence="1">
    <location>
        <begin position="1"/>
        <end position="22"/>
    </location>
</feature>
<gene>
    <name evidence="2" type="ORF">BT96DRAFT_798442</name>
</gene>
<accession>A0A6A4GAZ6</accession>
<dbReference type="OrthoDB" id="3050903at2759"/>
<name>A0A6A4GAZ6_9AGAR</name>
<evidence type="ECO:0000256" key="1">
    <source>
        <dbReference type="SAM" id="MobiDB-lite"/>
    </source>
</evidence>
<reference evidence="2" key="1">
    <citation type="journal article" date="2019" name="Environ. Microbiol.">
        <title>Fungal ecological strategies reflected in gene transcription - a case study of two litter decomposers.</title>
        <authorList>
            <person name="Barbi F."/>
            <person name="Kohler A."/>
            <person name="Barry K."/>
            <person name="Baskaran P."/>
            <person name="Daum C."/>
            <person name="Fauchery L."/>
            <person name="Ihrmark K."/>
            <person name="Kuo A."/>
            <person name="LaButti K."/>
            <person name="Lipzen A."/>
            <person name="Morin E."/>
            <person name="Grigoriev I.V."/>
            <person name="Henrissat B."/>
            <person name="Lindahl B."/>
            <person name="Martin F."/>
        </authorList>
    </citation>
    <scope>NUCLEOTIDE SEQUENCE</scope>
    <source>
        <strain evidence="2">JB14</strain>
    </source>
</reference>
<feature type="non-terminal residue" evidence="2">
    <location>
        <position position="124"/>
    </location>
</feature>
<sequence length="124" mass="13418">SCILDGRFSDKPEEPGTAAPPIQIYDPVFGSFLKRVNDNDEVPDKILRSTAELLRSASTIKTAESPRDSENLTSADYMLAQHTPFNVNAAPIMAEVKSELGSGGSDPSVQSGFSYARFYCSPEV</sequence>